<evidence type="ECO:0000256" key="5">
    <source>
        <dbReference type="ARBA" id="ARBA00022679"/>
    </source>
</evidence>
<dbReference type="OrthoDB" id="3990906at2759"/>
<gene>
    <name evidence="10" type="ORF">CDV56_107759</name>
</gene>
<dbReference type="EMBL" id="NKHU02000037">
    <property type="protein sequence ID" value="RHZ62461.1"/>
    <property type="molecule type" value="Genomic_DNA"/>
</dbReference>
<dbReference type="Pfam" id="PF04082">
    <property type="entry name" value="Fungal_trans"/>
    <property type="match status" value="1"/>
</dbReference>
<evidence type="ECO:0000256" key="6">
    <source>
        <dbReference type="ARBA" id="ARBA00022898"/>
    </source>
</evidence>
<dbReference type="InterPro" id="IPR004838">
    <property type="entry name" value="NHTrfase_class1_PyrdxlP-BS"/>
</dbReference>
<dbReference type="AlphaFoldDB" id="A0A397HH59"/>
<evidence type="ECO:0000256" key="7">
    <source>
        <dbReference type="ARBA" id="ARBA00023242"/>
    </source>
</evidence>
<dbReference type="RefSeq" id="XP_026616763.1">
    <property type="nucleotide sequence ID" value="XM_026761378.1"/>
</dbReference>
<evidence type="ECO:0000256" key="3">
    <source>
        <dbReference type="ARBA" id="ARBA00011738"/>
    </source>
</evidence>
<dbReference type="STRING" id="41047.A0A397HH59"/>
<keyword evidence="6" id="KW-0663">Pyridoxal phosphate</keyword>
<comment type="cofactor">
    <cofactor evidence="1">
        <name>pyridoxal 5'-phosphate</name>
        <dbReference type="ChEBI" id="CHEBI:597326"/>
    </cofactor>
</comment>
<feature type="domain" description="Xylanolytic transcriptional activator regulatory" evidence="9">
    <location>
        <begin position="583"/>
        <end position="657"/>
    </location>
</feature>
<comment type="miscellaneous">
    <text evidence="8">In eukaryotes there are cytoplasmic, mitochondrial and chloroplastic isozymes.</text>
</comment>
<evidence type="ECO:0000313" key="10">
    <source>
        <dbReference type="EMBL" id="RHZ62461.1"/>
    </source>
</evidence>
<evidence type="ECO:0000313" key="11">
    <source>
        <dbReference type="Proteomes" id="UP000215305"/>
    </source>
</evidence>
<organism evidence="10 11">
    <name type="scientific">Aspergillus thermomutatus</name>
    <name type="common">Neosartorya pseudofischeri</name>
    <dbReference type="NCBI Taxonomy" id="41047"/>
    <lineage>
        <taxon>Eukaryota</taxon>
        <taxon>Fungi</taxon>
        <taxon>Dikarya</taxon>
        <taxon>Ascomycota</taxon>
        <taxon>Pezizomycotina</taxon>
        <taxon>Eurotiomycetes</taxon>
        <taxon>Eurotiomycetidae</taxon>
        <taxon>Eurotiales</taxon>
        <taxon>Aspergillaceae</taxon>
        <taxon>Aspergillus</taxon>
        <taxon>Aspergillus subgen. Fumigati</taxon>
    </lineage>
</organism>
<dbReference type="FunFam" id="3.40.640.10:FF:000066">
    <property type="entry name" value="Aspartate aminotransferase"/>
    <property type="match status" value="1"/>
</dbReference>
<dbReference type="PANTHER" id="PTHR11879">
    <property type="entry name" value="ASPARTATE AMINOTRANSFERASE"/>
    <property type="match status" value="1"/>
</dbReference>
<evidence type="ECO:0000256" key="1">
    <source>
        <dbReference type="ARBA" id="ARBA00001933"/>
    </source>
</evidence>
<reference evidence="10" key="1">
    <citation type="submission" date="2018-08" db="EMBL/GenBank/DDBJ databases">
        <title>Draft genome sequence of azole-resistant Aspergillus thermomutatus (Neosartorya pseudofischeri) strain HMR AF 39, isolated from a human nasal aspirate.</title>
        <authorList>
            <person name="Parent-Michaud M."/>
            <person name="Dufresne P.J."/>
            <person name="Fournier E."/>
            <person name="Martineau C."/>
            <person name="Moreira S."/>
            <person name="Perkins V."/>
            <person name="De Repentigny L."/>
            <person name="Dufresne S.F."/>
        </authorList>
    </citation>
    <scope>NUCLEOTIDE SEQUENCE [LARGE SCALE GENOMIC DNA]</scope>
    <source>
        <strain evidence="10">HMR AF 39</strain>
    </source>
</reference>
<sequence>MSKQYLDLPVAPADTAFELMAEYDADPHPSKVSLIAGAYRDEDGQPWVLPSVKEAKARRSQDQNHEYLGIAGSPALVELAQVLTFGSEIISGLDKSIASIQTVSGTGANHMAAHFLAQHLCPTRVFIPSPTWINHRTIWATVGVPIEDYPYYARRTGGVDLEGMLSVLETTAEARDVVILQACAHNPTGVDLSKTQWAQVAEVVKRKNLYVVFDNAYQGFATGDVDGDAWAIRFFVEQMVLNGQPDHPGLCVAQSFSKNFGLYGERVGALHLVVPRHLSAQGARSELVALARAEYSNPPRFGASIVETVLADEQLRAQWQRDLNTMSSRIEAMRHELCERLETNGIPGSWSSIKSQIVAIDVMLIKSNVPAKSPVPDVVKRAVVANMSNVTGSSRSMRVRNPLLGERAWFYPYDPSAPPIYMGVAACTAFATRLRQFLTGNPNAPHIARTQYTPEALLLEAETEWPRLPQARLLVRIAFNQLSRVYHLFLRKTTLEQLESIYRDPSKRDDPSLTCKFFALFALGEVYSSRSDYSTRGRVPGVKCYVRAMNLTPILPERPALIHVESLLLLSLFSYFLNRRHAAYMLIGNAMRLGLILGLNHNISERQCTDPTERQHRIRLWWAIYIYDRMWGSKTGFPLQIRDDDIHVDMPSDVSCPAFEEQFSDTAYLVASIQLARIVGQVIEKIYSRKQHPESFLQREQQLLLAQQEWLQSLPAHIRLRTDEGPPSKHIISLHLQFNQCVILATRPIILHALLQQRGQRENSKGLPQPVITLSEACIHAARHSHALIIEEWVNASLPMYGYFYAQYLFSSAIVLVISGLLPAIGNPADLDSLEVAIEILSRMSDHGNLAAAEFHKNLKQVEQSLSVDVGKSADQAGQLPRQSLQRPFVLPPAGDHAIENGVPPLPVAGFTTEMAFLEPMMQDFLARPDTEIEAIHPDLLTIGESAGADFWPTTFWTS</sequence>
<proteinExistence type="inferred from homology"/>
<dbReference type="PANTHER" id="PTHR11879:SF20">
    <property type="entry name" value="ASPARTATE AMINOTRANSFERASE"/>
    <property type="match status" value="1"/>
</dbReference>
<dbReference type="GO" id="GO:0008270">
    <property type="term" value="F:zinc ion binding"/>
    <property type="evidence" value="ECO:0007669"/>
    <property type="project" value="InterPro"/>
</dbReference>
<dbReference type="SUPFAM" id="SSF53383">
    <property type="entry name" value="PLP-dependent transferases"/>
    <property type="match status" value="1"/>
</dbReference>
<keyword evidence="11" id="KW-1185">Reference proteome</keyword>
<dbReference type="CDD" id="cd12148">
    <property type="entry name" value="fungal_TF_MHR"/>
    <property type="match status" value="1"/>
</dbReference>
<keyword evidence="5 8" id="KW-0808">Transferase</keyword>
<dbReference type="InterPro" id="IPR000796">
    <property type="entry name" value="Asp_trans"/>
</dbReference>
<dbReference type="GO" id="GO:0006532">
    <property type="term" value="P:aspartate biosynthetic process"/>
    <property type="evidence" value="ECO:0007669"/>
    <property type="project" value="TreeGrafter"/>
</dbReference>
<evidence type="ECO:0000256" key="8">
    <source>
        <dbReference type="RuleBase" id="RU000480"/>
    </source>
</evidence>
<evidence type="ECO:0000256" key="4">
    <source>
        <dbReference type="ARBA" id="ARBA00022576"/>
    </source>
</evidence>
<keyword evidence="4 8" id="KW-0032">Aminotransferase</keyword>
<dbReference type="PROSITE" id="PS00105">
    <property type="entry name" value="AA_TRANSFER_CLASS_1"/>
    <property type="match status" value="1"/>
</dbReference>
<dbReference type="InterPro" id="IPR004839">
    <property type="entry name" value="Aminotransferase_I/II_large"/>
</dbReference>
<dbReference type="InterPro" id="IPR007219">
    <property type="entry name" value="XnlR_reg_dom"/>
</dbReference>
<dbReference type="GeneID" id="38129733"/>
<dbReference type="Proteomes" id="UP000215305">
    <property type="component" value="Unassembled WGS sequence"/>
</dbReference>
<comment type="subunit">
    <text evidence="3 8">Homodimer.</text>
</comment>
<protein>
    <recommendedName>
        <fullName evidence="8">Aspartate aminotransferase</fullName>
        <ecNumber evidence="8">2.6.1.1</ecNumber>
    </recommendedName>
</protein>
<dbReference type="Gene3D" id="3.90.1150.10">
    <property type="entry name" value="Aspartate Aminotransferase, domain 1"/>
    <property type="match status" value="1"/>
</dbReference>
<dbReference type="GO" id="GO:0006351">
    <property type="term" value="P:DNA-templated transcription"/>
    <property type="evidence" value="ECO:0007669"/>
    <property type="project" value="InterPro"/>
</dbReference>
<dbReference type="GO" id="GO:0003677">
    <property type="term" value="F:DNA binding"/>
    <property type="evidence" value="ECO:0007669"/>
    <property type="project" value="InterPro"/>
</dbReference>
<dbReference type="Gene3D" id="3.40.640.10">
    <property type="entry name" value="Type I PLP-dependent aspartate aminotransferase-like (Major domain)"/>
    <property type="match status" value="1"/>
</dbReference>
<dbReference type="InterPro" id="IPR015422">
    <property type="entry name" value="PyrdxlP-dep_Trfase_small"/>
</dbReference>
<dbReference type="SMART" id="SM00906">
    <property type="entry name" value="Fungal_trans"/>
    <property type="match status" value="1"/>
</dbReference>
<dbReference type="Pfam" id="PF00155">
    <property type="entry name" value="Aminotran_1_2"/>
    <property type="match status" value="1"/>
</dbReference>
<dbReference type="GO" id="GO:0004069">
    <property type="term" value="F:L-aspartate:2-oxoglutarate aminotransferase activity"/>
    <property type="evidence" value="ECO:0007669"/>
    <property type="project" value="UniProtKB-EC"/>
</dbReference>
<dbReference type="CDD" id="cd00609">
    <property type="entry name" value="AAT_like"/>
    <property type="match status" value="1"/>
</dbReference>
<dbReference type="InterPro" id="IPR015421">
    <property type="entry name" value="PyrdxlP-dep_Trfase_major"/>
</dbReference>
<dbReference type="GO" id="GO:0005829">
    <property type="term" value="C:cytosol"/>
    <property type="evidence" value="ECO:0007669"/>
    <property type="project" value="TreeGrafter"/>
</dbReference>
<comment type="catalytic activity">
    <reaction evidence="8">
        <text>L-aspartate + 2-oxoglutarate = oxaloacetate + L-glutamate</text>
        <dbReference type="Rhea" id="RHEA:21824"/>
        <dbReference type="ChEBI" id="CHEBI:16452"/>
        <dbReference type="ChEBI" id="CHEBI:16810"/>
        <dbReference type="ChEBI" id="CHEBI:29985"/>
        <dbReference type="ChEBI" id="CHEBI:29991"/>
        <dbReference type="EC" id="2.6.1.1"/>
    </reaction>
</comment>
<evidence type="ECO:0000256" key="2">
    <source>
        <dbReference type="ARBA" id="ARBA00007441"/>
    </source>
</evidence>
<comment type="caution">
    <text evidence="10">The sequence shown here is derived from an EMBL/GenBank/DDBJ whole genome shotgun (WGS) entry which is preliminary data.</text>
</comment>
<dbReference type="GO" id="GO:0030170">
    <property type="term" value="F:pyridoxal phosphate binding"/>
    <property type="evidence" value="ECO:0007669"/>
    <property type="project" value="InterPro"/>
</dbReference>
<dbReference type="InterPro" id="IPR015424">
    <property type="entry name" value="PyrdxlP-dep_Trfase"/>
</dbReference>
<comment type="similarity">
    <text evidence="2">Belongs to the class-I pyridoxal-phosphate-dependent aminotransferase family.</text>
</comment>
<name>A0A397HH59_ASPTH</name>
<keyword evidence="7" id="KW-0539">Nucleus</keyword>
<dbReference type="EC" id="2.6.1.1" evidence="8"/>
<accession>A0A397HH59</accession>
<dbReference type="VEuPathDB" id="FungiDB:CDV56_107759"/>
<evidence type="ECO:0000259" key="9">
    <source>
        <dbReference type="SMART" id="SM00906"/>
    </source>
</evidence>
<dbReference type="PRINTS" id="PR00799">
    <property type="entry name" value="TRANSAMINASE"/>
</dbReference>